<comment type="subcellular location">
    <subcellularLocation>
        <location evidence="1">Membrane</location>
        <topology evidence="1">Multi-pass membrane protein</topology>
    </subcellularLocation>
</comment>
<proteinExistence type="predicted"/>
<evidence type="ECO:0008006" key="9">
    <source>
        <dbReference type="Google" id="ProtNLM"/>
    </source>
</evidence>
<dbReference type="EMBL" id="KL198082">
    <property type="protein sequence ID" value="KDQ09145.1"/>
    <property type="molecule type" value="Genomic_DNA"/>
</dbReference>
<reference evidence="8" key="1">
    <citation type="journal article" date="2014" name="Proc. Natl. Acad. Sci. U.S.A.">
        <title>Extensive sampling of basidiomycete genomes demonstrates inadequacy of the white-rot/brown-rot paradigm for wood decay fungi.</title>
        <authorList>
            <person name="Riley R."/>
            <person name="Salamov A.A."/>
            <person name="Brown D.W."/>
            <person name="Nagy L.G."/>
            <person name="Floudas D."/>
            <person name="Held B.W."/>
            <person name="Levasseur A."/>
            <person name="Lombard V."/>
            <person name="Morin E."/>
            <person name="Otillar R."/>
            <person name="Lindquist E.A."/>
            <person name="Sun H."/>
            <person name="LaButti K.M."/>
            <person name="Schmutz J."/>
            <person name="Jabbour D."/>
            <person name="Luo H."/>
            <person name="Baker S.E."/>
            <person name="Pisabarro A.G."/>
            <person name="Walton J.D."/>
            <person name="Blanchette R.A."/>
            <person name="Henrissat B."/>
            <person name="Martin F."/>
            <person name="Cullen D."/>
            <person name="Hibbett D.S."/>
            <person name="Grigoriev I.V."/>
        </authorList>
    </citation>
    <scope>NUCLEOTIDE SEQUENCE [LARGE SCALE GENOMIC DNA]</scope>
    <source>
        <strain evidence="8">FD-172 SS1</strain>
    </source>
</reference>
<evidence type="ECO:0000313" key="8">
    <source>
        <dbReference type="Proteomes" id="UP000027195"/>
    </source>
</evidence>
<dbReference type="STRING" id="930990.A0A067M354"/>
<feature type="transmembrane region" description="Helical" evidence="6">
    <location>
        <begin position="75"/>
        <end position="96"/>
    </location>
</feature>
<feature type="transmembrane region" description="Helical" evidence="6">
    <location>
        <begin position="151"/>
        <end position="169"/>
    </location>
</feature>
<accession>A0A067M354</accession>
<evidence type="ECO:0000256" key="6">
    <source>
        <dbReference type="SAM" id="Phobius"/>
    </source>
</evidence>
<name>A0A067M354_BOTB1</name>
<keyword evidence="3 6" id="KW-1133">Transmembrane helix</keyword>
<keyword evidence="4 6" id="KW-0472">Membrane</keyword>
<feature type="compositionally biased region" description="Polar residues" evidence="5">
    <location>
        <begin position="281"/>
        <end position="291"/>
    </location>
</feature>
<dbReference type="FunCoup" id="A0A067M354">
    <property type="interactions" value="26"/>
</dbReference>
<evidence type="ECO:0000256" key="2">
    <source>
        <dbReference type="ARBA" id="ARBA00022692"/>
    </source>
</evidence>
<evidence type="ECO:0000256" key="3">
    <source>
        <dbReference type="ARBA" id="ARBA00022989"/>
    </source>
</evidence>
<evidence type="ECO:0000256" key="5">
    <source>
        <dbReference type="SAM" id="MobiDB-lite"/>
    </source>
</evidence>
<keyword evidence="2 6" id="KW-0812">Transmembrane</keyword>
<feature type="transmembrane region" description="Helical" evidence="6">
    <location>
        <begin position="557"/>
        <end position="578"/>
    </location>
</feature>
<sequence>MFESTPIGNLLFTVCESILEVFLVCFAGWVLAKNGILDKATQKKINRMNVSLFTPCLLFSKVAFTLNPSKLKELWIIPATFVVVTSVSAGVAWLLGTLLRLKRTQRNFGIAAAMFNNSNSLPIALMQSLVLTVKGLKWGEHDSKDAMIGRALTYLVLYSTLGMMLRWSFGVHLLSLADDEATPDIEPAETSPLISPVEANFPKYGAAPLTGDDALPSAIRHKPSVSFSIPDDEPRPSSSHVSLSSLASVQGLHTLAPPGAQNGLGPYRAPRRNRGQVFFSFPNTPVRSPTPSEARYSAASHSEDEAEDDEWSTAIPLSREDSAVPPRSPLKSAVRRIGRALSRAAKTINAFMTIPLWAALISLAVACIRPIQHVLEAHVRPVRGALTTLGNCSIPLTILVLGAYFNRPQSESTVLEEERQNGGPRLPVAGDAEGVQRKVSDSSVSMFAASFKSAFRLRRFGSSKSARAQALTGGQSRRGEAKTVFVAIVSRMILTPMILLPLVAAFSKFDLHEIFDDPVFVVANVLLISSPPALTLAQITQAASGDAFERLISRTIFWGYCVATPPLTILYVVVGLVFTRM</sequence>
<protein>
    <recommendedName>
        <fullName evidence="9">Auxin efflux carrier</fullName>
    </recommendedName>
</protein>
<dbReference type="AlphaFoldDB" id="A0A067M354"/>
<evidence type="ECO:0000313" key="7">
    <source>
        <dbReference type="EMBL" id="KDQ09145.1"/>
    </source>
</evidence>
<evidence type="ECO:0000256" key="1">
    <source>
        <dbReference type="ARBA" id="ARBA00004141"/>
    </source>
</evidence>
<feature type="transmembrane region" description="Helical" evidence="6">
    <location>
        <begin position="384"/>
        <end position="405"/>
    </location>
</feature>
<dbReference type="InterPro" id="IPR004776">
    <property type="entry name" value="Mem_transp_PIN-like"/>
</dbReference>
<organism evidence="7 8">
    <name type="scientific">Botryobasidium botryosum (strain FD-172 SS1)</name>
    <dbReference type="NCBI Taxonomy" id="930990"/>
    <lineage>
        <taxon>Eukaryota</taxon>
        <taxon>Fungi</taxon>
        <taxon>Dikarya</taxon>
        <taxon>Basidiomycota</taxon>
        <taxon>Agaricomycotina</taxon>
        <taxon>Agaricomycetes</taxon>
        <taxon>Cantharellales</taxon>
        <taxon>Botryobasidiaceae</taxon>
        <taxon>Botryobasidium</taxon>
    </lineage>
</organism>
<dbReference type="Proteomes" id="UP000027195">
    <property type="component" value="Unassembled WGS sequence"/>
</dbReference>
<feature type="region of interest" description="Disordered" evidence="5">
    <location>
        <begin position="278"/>
        <end position="330"/>
    </location>
</feature>
<feature type="transmembrane region" description="Helical" evidence="6">
    <location>
        <begin position="108"/>
        <end position="131"/>
    </location>
</feature>
<gene>
    <name evidence="7" type="ORF">BOTBODRAFT_138169</name>
</gene>
<feature type="transmembrane region" description="Helical" evidence="6">
    <location>
        <begin position="484"/>
        <end position="506"/>
    </location>
</feature>
<dbReference type="HOGENOM" id="CLU_026460_0_0_1"/>
<evidence type="ECO:0000256" key="4">
    <source>
        <dbReference type="ARBA" id="ARBA00023136"/>
    </source>
</evidence>
<dbReference type="GO" id="GO:0016020">
    <property type="term" value="C:membrane"/>
    <property type="evidence" value="ECO:0007669"/>
    <property type="project" value="UniProtKB-SubCell"/>
</dbReference>
<dbReference type="PANTHER" id="PTHR31794:SF2">
    <property type="entry name" value="AUXIN EFFLUX TRANSPORTER FAMILY PROTEIN (EUROFUNG)"/>
    <property type="match status" value="1"/>
</dbReference>
<dbReference type="OrthoDB" id="2499604at2759"/>
<dbReference type="InParanoid" id="A0A067M354"/>
<dbReference type="Pfam" id="PF03547">
    <property type="entry name" value="Mem_trans"/>
    <property type="match status" value="2"/>
</dbReference>
<dbReference type="GO" id="GO:0055085">
    <property type="term" value="P:transmembrane transport"/>
    <property type="evidence" value="ECO:0007669"/>
    <property type="project" value="InterPro"/>
</dbReference>
<feature type="transmembrane region" description="Helical" evidence="6">
    <location>
        <begin position="348"/>
        <end position="372"/>
    </location>
</feature>
<dbReference type="PANTHER" id="PTHR31794">
    <property type="entry name" value="AUXIN EFFLUX TRANSPORTER FAMILY PROTEIN (EUROFUNG)"/>
    <property type="match status" value="1"/>
</dbReference>
<feature type="transmembrane region" description="Helical" evidence="6">
    <location>
        <begin position="52"/>
        <end position="69"/>
    </location>
</feature>
<feature type="transmembrane region" description="Helical" evidence="6">
    <location>
        <begin position="6"/>
        <end position="31"/>
    </location>
</feature>
<dbReference type="GO" id="GO:0005783">
    <property type="term" value="C:endoplasmic reticulum"/>
    <property type="evidence" value="ECO:0007669"/>
    <property type="project" value="TreeGrafter"/>
</dbReference>
<keyword evidence="8" id="KW-1185">Reference proteome</keyword>